<organism evidence="1 2">
    <name type="scientific">Eutypa lata (strain UCR-EL1)</name>
    <name type="common">Grapevine dieback disease fungus</name>
    <name type="synonym">Eutypa armeniacae</name>
    <dbReference type="NCBI Taxonomy" id="1287681"/>
    <lineage>
        <taxon>Eukaryota</taxon>
        <taxon>Fungi</taxon>
        <taxon>Dikarya</taxon>
        <taxon>Ascomycota</taxon>
        <taxon>Pezizomycotina</taxon>
        <taxon>Sordariomycetes</taxon>
        <taxon>Xylariomycetidae</taxon>
        <taxon>Xylariales</taxon>
        <taxon>Diatrypaceae</taxon>
        <taxon>Eutypa</taxon>
    </lineage>
</organism>
<proteinExistence type="predicted"/>
<dbReference type="HOGENOM" id="CLU_1331948_0_0_1"/>
<dbReference type="AlphaFoldDB" id="M7SAZ3"/>
<sequence>MVTDALVVEDCVGEDVIVAVTDALADDETVDDDDAVLEAPEKVLALLEVVLKDAVCELVEDALSAPVAVCVGAGVQSLLLTTMVRPLSSSTRGLRCRYLTISLRRLSVMVGWGQSVLAVEVDVAEVVMDAVADVVELVRDAELLLLLLLVLLLVADEVSDAMMVRDTVLLLSLVADEVVSDVVVADAVLEVRDTRLLVPLTVVLAE</sequence>
<dbReference type="Proteomes" id="UP000012174">
    <property type="component" value="Unassembled WGS sequence"/>
</dbReference>
<protein>
    <submittedName>
        <fullName evidence="1">Uncharacterized protein</fullName>
    </submittedName>
</protein>
<dbReference type="KEGG" id="ela:UCREL1_11740"/>
<name>M7SAZ3_EUTLA</name>
<dbReference type="EMBL" id="KB707652">
    <property type="protein sequence ID" value="EMR61333.1"/>
    <property type="molecule type" value="Genomic_DNA"/>
</dbReference>
<keyword evidence="2" id="KW-1185">Reference proteome</keyword>
<evidence type="ECO:0000313" key="2">
    <source>
        <dbReference type="Proteomes" id="UP000012174"/>
    </source>
</evidence>
<reference evidence="2" key="1">
    <citation type="journal article" date="2013" name="Genome Announc.">
        <title>Draft genome sequence of the grapevine dieback fungus Eutypa lata UCR-EL1.</title>
        <authorList>
            <person name="Blanco-Ulate B."/>
            <person name="Rolshausen P.E."/>
            <person name="Cantu D."/>
        </authorList>
    </citation>
    <scope>NUCLEOTIDE SEQUENCE [LARGE SCALE GENOMIC DNA]</scope>
    <source>
        <strain evidence="2">UCR-EL1</strain>
    </source>
</reference>
<accession>M7SAZ3</accession>
<gene>
    <name evidence="1" type="ORF">UCREL1_11740</name>
</gene>
<evidence type="ECO:0000313" key="1">
    <source>
        <dbReference type="EMBL" id="EMR61333.1"/>
    </source>
</evidence>